<evidence type="ECO:0000313" key="1">
    <source>
        <dbReference type="EMBL" id="STZ08937.1"/>
    </source>
</evidence>
<keyword evidence="2" id="KW-1185">Reference proteome</keyword>
<name>A0A378R2R4_9GAMM</name>
<gene>
    <name evidence="1" type="ORF">NCTC12877_01946</name>
</gene>
<dbReference type="RefSeq" id="WP_156892304.1">
    <property type="nucleotide sequence ID" value="NZ_UGQB01000004.1"/>
</dbReference>
<evidence type="ECO:0000313" key="2">
    <source>
        <dbReference type="Proteomes" id="UP000254065"/>
    </source>
</evidence>
<dbReference type="AlphaFoldDB" id="A0A378R2R4"/>
<sequence length="54" mass="6210">MTYSLDFRKKALALINDKGMSYRKVHPTNLIFTTPLRPHIIVFVVILKFLGCTS</sequence>
<proteinExistence type="predicted"/>
<dbReference type="Proteomes" id="UP000254065">
    <property type="component" value="Unassembled WGS sequence"/>
</dbReference>
<reference evidence="1 2" key="1">
    <citation type="submission" date="2018-06" db="EMBL/GenBank/DDBJ databases">
        <authorList>
            <consortium name="Pathogen Informatics"/>
            <person name="Doyle S."/>
        </authorList>
    </citation>
    <scope>NUCLEOTIDE SEQUENCE [LARGE SCALE GENOMIC DNA]</scope>
    <source>
        <strain evidence="1 2">NCTC12877</strain>
    </source>
</reference>
<protein>
    <submittedName>
        <fullName evidence="1">Uncharacterized protein</fullName>
    </submittedName>
</protein>
<organism evidence="1 2">
    <name type="scientific">Moraxella caprae</name>
    <dbReference type="NCBI Taxonomy" id="90240"/>
    <lineage>
        <taxon>Bacteria</taxon>
        <taxon>Pseudomonadati</taxon>
        <taxon>Pseudomonadota</taxon>
        <taxon>Gammaproteobacteria</taxon>
        <taxon>Moraxellales</taxon>
        <taxon>Moraxellaceae</taxon>
        <taxon>Moraxella</taxon>
    </lineage>
</organism>
<accession>A0A378R2R4</accession>
<dbReference type="EMBL" id="UGQB01000004">
    <property type="protein sequence ID" value="STZ08937.1"/>
    <property type="molecule type" value="Genomic_DNA"/>
</dbReference>